<evidence type="ECO:0000256" key="8">
    <source>
        <dbReference type="ARBA" id="ARBA00023136"/>
    </source>
</evidence>
<dbReference type="Pfam" id="PF00584">
    <property type="entry name" value="SecE"/>
    <property type="match status" value="1"/>
</dbReference>
<reference evidence="10" key="1">
    <citation type="submission" date="2016-07" db="EMBL/GenBank/DDBJ databases">
        <title>De novo transcriptome assembly of four accessions of the metal hyperaccumulator plant Noccaea caerulescens.</title>
        <authorList>
            <person name="Blande D."/>
            <person name="Halimaa P."/>
            <person name="Tervahauta A.I."/>
            <person name="Aarts M.G."/>
            <person name="Karenlampi S.O."/>
        </authorList>
    </citation>
    <scope>NUCLEOTIDE SEQUENCE</scope>
</reference>
<keyword evidence="5" id="KW-0653">Protein transport</keyword>
<comment type="similarity">
    <text evidence="2">Belongs to the SecE/SEC61-gamma family.</text>
</comment>
<keyword evidence="6 9" id="KW-1133">Transmembrane helix</keyword>
<evidence type="ECO:0000256" key="4">
    <source>
        <dbReference type="ARBA" id="ARBA00022692"/>
    </source>
</evidence>
<evidence type="ECO:0008006" key="11">
    <source>
        <dbReference type="Google" id="ProtNLM"/>
    </source>
</evidence>
<name>A0A1J3F0G9_NOCCA</name>
<gene>
    <name evidence="10" type="ORF">LC_TR2688_c4_g1_i1_g.10537</name>
</gene>
<evidence type="ECO:0000256" key="6">
    <source>
        <dbReference type="ARBA" id="ARBA00022989"/>
    </source>
</evidence>
<dbReference type="EMBL" id="GEVK01016936">
    <property type="protein sequence ID" value="JAU35896.1"/>
    <property type="molecule type" value="Transcribed_RNA"/>
</dbReference>
<feature type="transmembrane region" description="Helical" evidence="9">
    <location>
        <begin position="117"/>
        <end position="144"/>
    </location>
</feature>
<proteinExistence type="inferred from homology"/>
<evidence type="ECO:0000256" key="3">
    <source>
        <dbReference type="ARBA" id="ARBA00022448"/>
    </source>
</evidence>
<keyword evidence="3" id="KW-0813">Transport</keyword>
<evidence type="ECO:0000256" key="7">
    <source>
        <dbReference type="ARBA" id="ARBA00023010"/>
    </source>
</evidence>
<protein>
    <recommendedName>
        <fullName evidence="11">Preprotein translocase subunit SECE1</fullName>
    </recommendedName>
</protein>
<dbReference type="PANTHER" id="PTHR37247">
    <property type="entry name" value="TRANSMEMBRANE PROTEIN"/>
    <property type="match status" value="1"/>
</dbReference>
<dbReference type="GO" id="GO:0006605">
    <property type="term" value="P:protein targeting"/>
    <property type="evidence" value="ECO:0007669"/>
    <property type="project" value="InterPro"/>
</dbReference>
<dbReference type="PANTHER" id="PTHR37247:SF1">
    <property type="entry name" value="TRANSMEMBRANE PROTEIN"/>
    <property type="match status" value="1"/>
</dbReference>
<evidence type="ECO:0000256" key="9">
    <source>
        <dbReference type="SAM" id="Phobius"/>
    </source>
</evidence>
<evidence type="ECO:0000256" key="5">
    <source>
        <dbReference type="ARBA" id="ARBA00022927"/>
    </source>
</evidence>
<dbReference type="GO" id="GO:0006886">
    <property type="term" value="P:intracellular protein transport"/>
    <property type="evidence" value="ECO:0007669"/>
    <property type="project" value="InterPro"/>
</dbReference>
<accession>A0A1J3F0G9</accession>
<keyword evidence="7" id="KW-0811">Translocation</keyword>
<evidence type="ECO:0000313" key="10">
    <source>
        <dbReference type="EMBL" id="JAU35896.1"/>
    </source>
</evidence>
<keyword evidence="4 9" id="KW-0812">Transmembrane</keyword>
<dbReference type="InterPro" id="IPR001901">
    <property type="entry name" value="Translocase_SecE/Sec61-g"/>
</dbReference>
<evidence type="ECO:0000256" key="1">
    <source>
        <dbReference type="ARBA" id="ARBA00004370"/>
    </source>
</evidence>
<sequence>MQRMVVSPGLLRNGSGLIRLALPQIVSNRMQKSNVLGPSSDSTLNGRVSYNCKHVGGYCTAVSVGSPSFNEELPEDPLWLSLVRSTRSLLSFMAEQPRQLKFIEWPSFTSTLKTATLSLFLVAVFIVALSSVDSALCYILALILRKSP</sequence>
<keyword evidence="8 9" id="KW-0472">Membrane</keyword>
<evidence type="ECO:0000256" key="2">
    <source>
        <dbReference type="ARBA" id="ARBA00008274"/>
    </source>
</evidence>
<dbReference type="AlphaFoldDB" id="A0A1J3F0G9"/>
<comment type="subcellular location">
    <subcellularLocation>
        <location evidence="1">Membrane</location>
    </subcellularLocation>
</comment>
<organism evidence="10">
    <name type="scientific">Noccaea caerulescens</name>
    <name type="common">Alpine penny-cress</name>
    <name type="synonym">Thlaspi caerulescens</name>
    <dbReference type="NCBI Taxonomy" id="107243"/>
    <lineage>
        <taxon>Eukaryota</taxon>
        <taxon>Viridiplantae</taxon>
        <taxon>Streptophyta</taxon>
        <taxon>Embryophyta</taxon>
        <taxon>Tracheophyta</taxon>
        <taxon>Spermatophyta</taxon>
        <taxon>Magnoliopsida</taxon>
        <taxon>eudicotyledons</taxon>
        <taxon>Gunneridae</taxon>
        <taxon>Pentapetalae</taxon>
        <taxon>rosids</taxon>
        <taxon>malvids</taxon>
        <taxon>Brassicales</taxon>
        <taxon>Brassicaceae</taxon>
        <taxon>Coluteocarpeae</taxon>
        <taxon>Noccaea</taxon>
    </lineage>
</organism>
<dbReference type="GO" id="GO:0016020">
    <property type="term" value="C:membrane"/>
    <property type="evidence" value="ECO:0007669"/>
    <property type="project" value="UniProtKB-SubCell"/>
</dbReference>